<name>A0A3S4DD39_9MICO</name>
<organism evidence="2 3">
    <name type="scientific">Labedella phragmitis</name>
    <dbReference type="NCBI Taxonomy" id="2498849"/>
    <lineage>
        <taxon>Bacteria</taxon>
        <taxon>Bacillati</taxon>
        <taxon>Actinomycetota</taxon>
        <taxon>Actinomycetes</taxon>
        <taxon>Micrococcales</taxon>
        <taxon>Microbacteriaceae</taxon>
        <taxon>Labedella</taxon>
    </lineage>
</organism>
<evidence type="ECO:0000313" key="3">
    <source>
        <dbReference type="Proteomes" id="UP000288547"/>
    </source>
</evidence>
<dbReference type="RefSeq" id="WP_128496289.1">
    <property type="nucleotide sequence ID" value="NZ_RZNB01000008.1"/>
</dbReference>
<gene>
    <name evidence="2" type="ORF">ELQ90_15935</name>
</gene>
<evidence type="ECO:0000313" key="2">
    <source>
        <dbReference type="EMBL" id="RWZ46257.1"/>
    </source>
</evidence>
<dbReference type="OrthoDB" id="3628931at2"/>
<dbReference type="Proteomes" id="UP000288547">
    <property type="component" value="Unassembled WGS sequence"/>
</dbReference>
<dbReference type="InterPro" id="IPR026004">
    <property type="entry name" value="Septum_form"/>
</dbReference>
<dbReference type="Pfam" id="PF13845">
    <property type="entry name" value="Septum_form"/>
    <property type="match status" value="1"/>
</dbReference>
<comment type="caution">
    <text evidence="2">The sequence shown here is derived from an EMBL/GenBank/DDBJ whole genome shotgun (WGS) entry which is preliminary data.</text>
</comment>
<proteinExistence type="predicted"/>
<dbReference type="EMBL" id="RZNB01000008">
    <property type="protein sequence ID" value="RWZ46257.1"/>
    <property type="molecule type" value="Genomic_DNA"/>
</dbReference>
<reference evidence="2 3" key="1">
    <citation type="submission" date="2018-12" db="EMBL/GenBank/DDBJ databases">
        <authorList>
            <person name="Li F."/>
        </authorList>
    </citation>
    <scope>NUCLEOTIDE SEQUENCE [LARGE SCALE GENOMIC DNA]</scope>
    <source>
        <strain evidence="2 3">11W25H-1</strain>
    </source>
</reference>
<accession>A0A3S4DD39</accession>
<dbReference type="AlphaFoldDB" id="A0A3S4DD39"/>
<sequence>MIQDLLPGETRDPETGEIVEGGSTDVLTLEEGDCIDDEASAEAPAEGEEDMEEIYDVPTVPCSDPHTWEVMTNLVMTDDDFSGDAETAAYADEQCLTEFEGFIGVAHDDSMHDFTYYVPTAASWAAGDRTINCLIGGVEQTTGSLRDAGR</sequence>
<keyword evidence="3" id="KW-1185">Reference proteome</keyword>
<feature type="domain" description="Septum formation-related" evidence="1">
    <location>
        <begin position="57"/>
        <end position="133"/>
    </location>
</feature>
<protein>
    <recommendedName>
        <fullName evidence="1">Septum formation-related domain-containing protein</fullName>
    </recommendedName>
</protein>
<evidence type="ECO:0000259" key="1">
    <source>
        <dbReference type="Pfam" id="PF13845"/>
    </source>
</evidence>